<dbReference type="AlphaFoldDB" id="A0AAF3FEV3"/>
<dbReference type="WBParaSite" id="MBELARI_LOCUS5156">
    <property type="protein sequence ID" value="MBELARI_LOCUS5156"/>
    <property type="gene ID" value="MBELARI_LOCUS5156"/>
</dbReference>
<dbReference type="SMART" id="SM00487">
    <property type="entry name" value="DEXDc"/>
    <property type="match status" value="1"/>
</dbReference>
<comment type="similarity">
    <text evidence="1">Belongs to the DNA2/NAM7 helicase family.</text>
</comment>
<dbReference type="PANTHER" id="PTHR43788:SF8">
    <property type="entry name" value="DNA-BINDING PROTEIN SMUBP-2"/>
    <property type="match status" value="1"/>
</dbReference>
<feature type="domain" description="AAA+ ATPase" evidence="7">
    <location>
        <begin position="243"/>
        <end position="437"/>
    </location>
</feature>
<dbReference type="InterPro" id="IPR041677">
    <property type="entry name" value="DNA2/NAM7_AAA_11"/>
</dbReference>
<evidence type="ECO:0000256" key="2">
    <source>
        <dbReference type="ARBA" id="ARBA00022741"/>
    </source>
</evidence>
<organism evidence="9 10">
    <name type="scientific">Mesorhabditis belari</name>
    <dbReference type="NCBI Taxonomy" id="2138241"/>
    <lineage>
        <taxon>Eukaryota</taxon>
        <taxon>Metazoa</taxon>
        <taxon>Ecdysozoa</taxon>
        <taxon>Nematoda</taxon>
        <taxon>Chromadorea</taxon>
        <taxon>Rhabditida</taxon>
        <taxon>Rhabditina</taxon>
        <taxon>Rhabditomorpha</taxon>
        <taxon>Rhabditoidea</taxon>
        <taxon>Rhabditidae</taxon>
        <taxon>Mesorhabditinae</taxon>
        <taxon>Mesorhabditis</taxon>
    </lineage>
</organism>
<dbReference type="Pfam" id="PF13086">
    <property type="entry name" value="AAA_11"/>
    <property type="match status" value="2"/>
</dbReference>
<evidence type="ECO:0000313" key="10">
    <source>
        <dbReference type="WBParaSite" id="MBELARI_LOCUS5156"/>
    </source>
</evidence>
<protein>
    <submittedName>
        <fullName evidence="10">Uncharacterized protein</fullName>
    </submittedName>
</protein>
<dbReference type="PANTHER" id="PTHR43788">
    <property type="entry name" value="DNA2/NAM7 HELICASE FAMILY MEMBER"/>
    <property type="match status" value="1"/>
</dbReference>
<evidence type="ECO:0000313" key="9">
    <source>
        <dbReference type="Proteomes" id="UP000887575"/>
    </source>
</evidence>
<evidence type="ECO:0000256" key="4">
    <source>
        <dbReference type="ARBA" id="ARBA00022806"/>
    </source>
</evidence>
<evidence type="ECO:0000256" key="6">
    <source>
        <dbReference type="ARBA" id="ARBA00048432"/>
    </source>
</evidence>
<keyword evidence="4" id="KW-0347">Helicase</keyword>
<keyword evidence="3" id="KW-0378">Hydrolase</keyword>
<keyword evidence="5" id="KW-0067">ATP-binding</keyword>
<dbReference type="Proteomes" id="UP000887575">
    <property type="component" value="Unassembled WGS sequence"/>
</dbReference>
<keyword evidence="2" id="KW-0547">Nucleotide-binding</keyword>
<evidence type="ECO:0000256" key="5">
    <source>
        <dbReference type="ARBA" id="ARBA00022840"/>
    </source>
</evidence>
<feature type="domain" description="Helicase ATP-binding" evidence="8">
    <location>
        <begin position="224"/>
        <end position="465"/>
    </location>
</feature>
<dbReference type="GO" id="GO:0016787">
    <property type="term" value="F:hydrolase activity"/>
    <property type="evidence" value="ECO:0007669"/>
    <property type="project" value="UniProtKB-KW"/>
</dbReference>
<dbReference type="InterPro" id="IPR047187">
    <property type="entry name" value="SF1_C_Upf1"/>
</dbReference>
<dbReference type="FunFam" id="3.40.50.300:FF:000326">
    <property type="entry name" value="P-loop containing nucleoside triphosphate hydrolase"/>
    <property type="match status" value="1"/>
</dbReference>
<dbReference type="InterPro" id="IPR014001">
    <property type="entry name" value="Helicase_ATP-bd"/>
</dbReference>
<sequence length="665" mass="75818">MLSRVIGSEIKSFTRLASTATRKKLILNRKKDKKAALTPHCQEKLKEWGSLLSKEIAAEEKQYLNLLDQGEEGLETLETRGRFLGGLINTSKEYSPFMGLQCVFRVPNRRNLDELKILKAGTPVTINTEDAKEKVAEAVIYGFESNLVGLKIRKQDNDKSQRIERGKRYSLLLSTTYGSYHSLMDHLKKRSIKKYEQYPGDLIMSTAFRDVPFPTIQNDREVRTFSDCDESQKRAVAAAMNRRRSFMCIQGPPGTGKTKVISEIIYQLTRKGNKVLVCAPSHSAVDNALDRVQDEQHAIRFHSEIETSMHNEMAKHPEFSKFEAITKSLGATHDSVNGKMMIQKANALRHGIIKEVIAKKNVIFCTVTSSMTAGVRRYGWEPDVVIIDEAAQCVEPASWVPILNARRVILVGDHQQLPPLVFSEEARNEKLHISLMERLANEFKNCNINFLLTKQYRMNEKIMRWSNENFYEGRLEAGEENRHINLSEISSLPETNIFAQPLLFFDTSSLNFSEKKNQFNQSFSNEGEAKVVLDYAQKLINVGVNAKDIGVITPYFGQVKVLSKMLSDQGLIVNTVDAFQGQEKEVILFSMVRDNRKKVLGFLNDYRRMNVAVTRAKRQFVLIGNKRMLDDDKILRSLRETIREQGRILNAEKVQRLNDLSTVIV</sequence>
<dbReference type="SMART" id="SM00382">
    <property type="entry name" value="AAA"/>
    <property type="match status" value="1"/>
</dbReference>
<dbReference type="Gene3D" id="3.40.50.300">
    <property type="entry name" value="P-loop containing nucleotide triphosphate hydrolases"/>
    <property type="match status" value="2"/>
</dbReference>
<dbReference type="InterPro" id="IPR041679">
    <property type="entry name" value="DNA2/NAM7-like_C"/>
</dbReference>
<dbReference type="GO" id="GO:0005694">
    <property type="term" value="C:chromosome"/>
    <property type="evidence" value="ECO:0007669"/>
    <property type="project" value="UniProtKB-ARBA"/>
</dbReference>
<evidence type="ECO:0000259" key="7">
    <source>
        <dbReference type="SMART" id="SM00382"/>
    </source>
</evidence>
<evidence type="ECO:0000256" key="1">
    <source>
        <dbReference type="ARBA" id="ARBA00007913"/>
    </source>
</evidence>
<evidence type="ECO:0000256" key="3">
    <source>
        <dbReference type="ARBA" id="ARBA00022801"/>
    </source>
</evidence>
<dbReference type="Pfam" id="PF13087">
    <property type="entry name" value="AAA_12"/>
    <property type="match status" value="1"/>
</dbReference>
<accession>A0AAF3FEV3</accession>
<dbReference type="Gene3D" id="2.40.30.270">
    <property type="match status" value="1"/>
</dbReference>
<dbReference type="InterPro" id="IPR027417">
    <property type="entry name" value="P-loop_NTPase"/>
</dbReference>
<proteinExistence type="inferred from homology"/>
<dbReference type="GO" id="GO:0005524">
    <property type="term" value="F:ATP binding"/>
    <property type="evidence" value="ECO:0007669"/>
    <property type="project" value="UniProtKB-KW"/>
</dbReference>
<dbReference type="GO" id="GO:0043139">
    <property type="term" value="F:5'-3' DNA helicase activity"/>
    <property type="evidence" value="ECO:0007669"/>
    <property type="project" value="TreeGrafter"/>
</dbReference>
<dbReference type="InterPro" id="IPR003593">
    <property type="entry name" value="AAA+_ATPase"/>
</dbReference>
<keyword evidence="9" id="KW-1185">Reference proteome</keyword>
<name>A0AAF3FEV3_9BILA</name>
<reference evidence="10" key="1">
    <citation type="submission" date="2024-02" db="UniProtKB">
        <authorList>
            <consortium name="WormBaseParasite"/>
        </authorList>
    </citation>
    <scope>IDENTIFICATION</scope>
</reference>
<dbReference type="SUPFAM" id="SSF52540">
    <property type="entry name" value="P-loop containing nucleoside triphosphate hydrolases"/>
    <property type="match status" value="1"/>
</dbReference>
<evidence type="ECO:0000259" key="8">
    <source>
        <dbReference type="SMART" id="SM00487"/>
    </source>
</evidence>
<comment type="catalytic activity">
    <reaction evidence="6">
        <text>ATP + H2O = ADP + phosphate + H(+)</text>
        <dbReference type="Rhea" id="RHEA:13065"/>
        <dbReference type="ChEBI" id="CHEBI:15377"/>
        <dbReference type="ChEBI" id="CHEBI:15378"/>
        <dbReference type="ChEBI" id="CHEBI:30616"/>
        <dbReference type="ChEBI" id="CHEBI:43474"/>
        <dbReference type="ChEBI" id="CHEBI:456216"/>
        <dbReference type="EC" id="3.6.4.12"/>
    </reaction>
    <physiologicalReaction direction="left-to-right" evidence="6">
        <dbReference type="Rhea" id="RHEA:13066"/>
    </physiologicalReaction>
</comment>
<dbReference type="InterPro" id="IPR050534">
    <property type="entry name" value="Coronavir_polyprotein_1ab"/>
</dbReference>
<dbReference type="CDD" id="cd18808">
    <property type="entry name" value="SF1_C_Upf1"/>
    <property type="match status" value="1"/>
</dbReference>